<feature type="region of interest" description="Disordered" evidence="1">
    <location>
        <begin position="212"/>
        <end position="272"/>
    </location>
</feature>
<evidence type="ECO:0000313" key="3">
    <source>
        <dbReference type="Proteomes" id="UP001165090"/>
    </source>
</evidence>
<feature type="compositionally biased region" description="Pro residues" evidence="1">
    <location>
        <begin position="38"/>
        <end position="57"/>
    </location>
</feature>
<feature type="region of interest" description="Disordered" evidence="1">
    <location>
        <begin position="498"/>
        <end position="539"/>
    </location>
</feature>
<accession>A0ABQ5RVK6</accession>
<sequence length="721" mass="75900">MLVLIQHQIRAVRSGPFPQKLSSPAARPGPVRRCASPMDPPPPPPPPPPLPRSPPPAGGDGGGGGGRLPPSGSTWLRRIFQVTAGMLGAAGVLAAAMPSVLSTQWGLQYAVEALNAKLQPPGRVEVAGAQLSWLGGNELQCIKVYDSPRGGQILLHLNRVSTSSSLWHLLTGSGSYNVVIAKPWINAVYDARLSEFKLVNFLEKVGLLKPPERLVPTEQPKSQTDSQNQQQQQQQQQQERMLQEDCGKQGAAGAQGQAAHERQGQQQQKQQRHSGKLIEVLCRVNSKMEMNADVRVGRLSLVVADGMLLVPEEVRQILGPRLYVSGAIGDLELRQWAEEVGEDVTWAAPSAASSSQGGDVIPAGKLLLPPPPPAEVVQQPRHYRPGVLQVLSDHLRGEMRLWDAADHSLLHEPATASLDLTPALSRLALAACNPVLGNLVEVRGGGRLRGTFNPDGGRLPYQAATVEVEPVSLELGASAMAPRLLRDLGLSDRALTSVGSPATDVATNTNTNTNTNNTTATKSSTAADGAGVGDGDRAGPLRAVEMSSMRVHFHRNGQVRTDRVDMRLGGGGGGNRGGGGVHLEVWGNADLQHDELDFTLGVSPAPLLAALGLSAEGLPSGYLLLVPVRGAVSEPRYDVAAAAVRLAQLAARQRAVQWAKQREAGDGGGQGRLGALVSGLEALAGAVRGPQEMLAAIDRVMEADMAGVPPPPPPPPPPTGD</sequence>
<feature type="compositionally biased region" description="Low complexity" evidence="1">
    <location>
        <begin position="227"/>
        <end position="238"/>
    </location>
</feature>
<comment type="caution">
    <text evidence="2">The sequence shown here is derived from an EMBL/GenBank/DDBJ whole genome shotgun (WGS) entry which is preliminary data.</text>
</comment>
<feature type="compositionally biased region" description="Low complexity" evidence="1">
    <location>
        <begin position="248"/>
        <end position="269"/>
    </location>
</feature>
<dbReference type="Proteomes" id="UP001165090">
    <property type="component" value="Unassembled WGS sequence"/>
</dbReference>
<feature type="compositionally biased region" description="Gly residues" evidence="1">
    <location>
        <begin position="58"/>
        <end position="67"/>
    </location>
</feature>
<evidence type="ECO:0000256" key="1">
    <source>
        <dbReference type="SAM" id="MobiDB-lite"/>
    </source>
</evidence>
<dbReference type="PANTHER" id="PTHR23330">
    <property type="entry name" value="P300 TRANSCRIPTIONAL COFACTOR JMY-RELATED"/>
    <property type="match status" value="1"/>
</dbReference>
<proteinExistence type="predicted"/>
<dbReference type="PANTHER" id="PTHR23330:SF9">
    <property type="entry name" value="PROLINE-RICH PROTEIN 11"/>
    <property type="match status" value="1"/>
</dbReference>
<gene>
    <name evidence="2" type="ORF">VaNZ11_003544</name>
</gene>
<evidence type="ECO:0000313" key="2">
    <source>
        <dbReference type="EMBL" id="GLI61243.1"/>
    </source>
</evidence>
<keyword evidence="3" id="KW-1185">Reference proteome</keyword>
<dbReference type="EMBL" id="BSDZ01000010">
    <property type="protein sequence ID" value="GLI61243.1"/>
    <property type="molecule type" value="Genomic_DNA"/>
</dbReference>
<feature type="region of interest" description="Disordered" evidence="1">
    <location>
        <begin position="15"/>
        <end position="70"/>
    </location>
</feature>
<reference evidence="2 3" key="1">
    <citation type="journal article" date="2023" name="IScience">
        <title>Expanded male sex-determining region conserved during the evolution of homothallism in the green alga Volvox.</title>
        <authorList>
            <person name="Yamamoto K."/>
            <person name="Matsuzaki R."/>
            <person name="Mahakham W."/>
            <person name="Heman W."/>
            <person name="Sekimoto H."/>
            <person name="Kawachi M."/>
            <person name="Minakuchi Y."/>
            <person name="Toyoda A."/>
            <person name="Nozaki H."/>
        </authorList>
    </citation>
    <scope>NUCLEOTIDE SEQUENCE [LARGE SCALE GENOMIC DNA]</scope>
    <source>
        <strain evidence="2 3">NIES-4468</strain>
    </source>
</reference>
<feature type="compositionally biased region" description="Low complexity" evidence="1">
    <location>
        <begin position="502"/>
        <end position="529"/>
    </location>
</feature>
<name>A0ABQ5RVK6_9CHLO</name>
<organism evidence="2 3">
    <name type="scientific">Volvox africanus</name>
    <dbReference type="NCBI Taxonomy" id="51714"/>
    <lineage>
        <taxon>Eukaryota</taxon>
        <taxon>Viridiplantae</taxon>
        <taxon>Chlorophyta</taxon>
        <taxon>core chlorophytes</taxon>
        <taxon>Chlorophyceae</taxon>
        <taxon>CS clade</taxon>
        <taxon>Chlamydomonadales</taxon>
        <taxon>Volvocaceae</taxon>
        <taxon>Volvox</taxon>
    </lineage>
</organism>
<protein>
    <submittedName>
        <fullName evidence="2">Uncharacterized protein</fullName>
    </submittedName>
</protein>